<dbReference type="SUPFAM" id="SSF52317">
    <property type="entry name" value="Class I glutamine amidotransferase-like"/>
    <property type="match status" value="1"/>
</dbReference>
<evidence type="ECO:0000259" key="1">
    <source>
        <dbReference type="Pfam" id="PF01965"/>
    </source>
</evidence>
<dbReference type="PANTHER" id="PTHR43130:SF2">
    <property type="entry name" value="DJ-1_PFPI DOMAIN-CONTAINING PROTEIN"/>
    <property type="match status" value="1"/>
</dbReference>
<dbReference type="CDD" id="cd03139">
    <property type="entry name" value="GATase1_PfpI_2"/>
    <property type="match status" value="1"/>
</dbReference>
<protein>
    <submittedName>
        <fullName evidence="2">DJ-1/PfpI family protein</fullName>
        <ecNumber evidence="2">4.2.1.-</ecNumber>
    </submittedName>
</protein>
<name>A0ABV6IV11_9PROT</name>
<dbReference type="GO" id="GO:0016829">
    <property type="term" value="F:lyase activity"/>
    <property type="evidence" value="ECO:0007669"/>
    <property type="project" value="UniProtKB-KW"/>
</dbReference>
<dbReference type="Proteomes" id="UP001589789">
    <property type="component" value="Unassembled WGS sequence"/>
</dbReference>
<gene>
    <name evidence="2" type="ORF">ACFFIC_18100</name>
</gene>
<evidence type="ECO:0000313" key="2">
    <source>
        <dbReference type="EMBL" id="MFC0387444.1"/>
    </source>
</evidence>
<proteinExistence type="predicted"/>
<reference evidence="2 3" key="1">
    <citation type="submission" date="2024-09" db="EMBL/GenBank/DDBJ databases">
        <authorList>
            <person name="Sun Q."/>
            <person name="Mori K."/>
        </authorList>
    </citation>
    <scope>NUCLEOTIDE SEQUENCE [LARGE SCALE GENOMIC DNA]</scope>
    <source>
        <strain evidence="2 3">CCM 7468</strain>
    </source>
</reference>
<feature type="domain" description="DJ-1/PfpI" evidence="1">
    <location>
        <begin position="13"/>
        <end position="167"/>
    </location>
</feature>
<dbReference type="EMBL" id="JBHLVZ010000060">
    <property type="protein sequence ID" value="MFC0387444.1"/>
    <property type="molecule type" value="Genomic_DNA"/>
</dbReference>
<dbReference type="InterPro" id="IPR029062">
    <property type="entry name" value="Class_I_gatase-like"/>
</dbReference>
<evidence type="ECO:0000313" key="3">
    <source>
        <dbReference type="Proteomes" id="UP001589789"/>
    </source>
</evidence>
<keyword evidence="2" id="KW-0456">Lyase</keyword>
<comment type="caution">
    <text evidence="2">The sequence shown here is derived from an EMBL/GenBank/DDBJ whole genome shotgun (WGS) entry which is preliminary data.</text>
</comment>
<dbReference type="InterPro" id="IPR052158">
    <property type="entry name" value="INH-QAR"/>
</dbReference>
<accession>A0ABV6IV11</accession>
<dbReference type="Gene3D" id="3.40.50.880">
    <property type="match status" value="1"/>
</dbReference>
<sequence length="238" mass="25205">MIDPDRHLNIGSLIFDGIDQIDLTGPFEVLARIPNSTYRLYGKTDGMIRDLKGLRIMADAAMADAPQLDVLHIPGGFGQEALMEDEAVLGWVRRQAEGAHSIFSVCTGALVCGAAGLLKGRRATTHWASFHLLPYFGAIPVDERVVVDGNWVFAAGVTAGIDGALRLAAELRGDAAAQAIQLHMVYAPEPPFDAGTPASAPPEVLAATRESVKAITAQREATARRVADRLGITAAASP</sequence>
<dbReference type="Pfam" id="PF01965">
    <property type="entry name" value="DJ-1_PfpI"/>
    <property type="match status" value="1"/>
</dbReference>
<dbReference type="EC" id="4.2.1.-" evidence="2"/>
<keyword evidence="3" id="KW-1185">Reference proteome</keyword>
<dbReference type="PANTHER" id="PTHR43130">
    <property type="entry name" value="ARAC-FAMILY TRANSCRIPTIONAL REGULATOR"/>
    <property type="match status" value="1"/>
</dbReference>
<dbReference type="InterPro" id="IPR002818">
    <property type="entry name" value="DJ-1/PfpI"/>
</dbReference>
<organism evidence="2 3">
    <name type="scientific">Muricoccus vinaceus</name>
    <dbReference type="NCBI Taxonomy" id="424704"/>
    <lineage>
        <taxon>Bacteria</taxon>
        <taxon>Pseudomonadati</taxon>
        <taxon>Pseudomonadota</taxon>
        <taxon>Alphaproteobacteria</taxon>
        <taxon>Acetobacterales</taxon>
        <taxon>Roseomonadaceae</taxon>
        <taxon>Muricoccus</taxon>
    </lineage>
</organism>
<dbReference type="RefSeq" id="WP_377052884.1">
    <property type="nucleotide sequence ID" value="NZ_JBHLVZ010000060.1"/>
</dbReference>